<evidence type="ECO:0000256" key="5">
    <source>
        <dbReference type="ARBA" id="ARBA00023136"/>
    </source>
</evidence>
<feature type="transmembrane region" description="Helical" evidence="6">
    <location>
        <begin position="82"/>
        <end position="107"/>
    </location>
</feature>
<feature type="transmembrane region" description="Helical" evidence="6">
    <location>
        <begin position="113"/>
        <end position="133"/>
    </location>
</feature>
<organism evidence="8 9">
    <name type="scientific">Aquariibacter albus</name>
    <dbReference type="NCBI Taxonomy" id="2759899"/>
    <lineage>
        <taxon>Bacteria</taxon>
        <taxon>Pseudomonadati</taxon>
        <taxon>Pseudomonadota</taxon>
        <taxon>Betaproteobacteria</taxon>
        <taxon>Burkholderiales</taxon>
        <taxon>Sphaerotilaceae</taxon>
        <taxon>Aquariibacter</taxon>
    </lineage>
</organism>
<feature type="domain" description="Type II secretion system protein GspF" evidence="7">
    <location>
        <begin position="379"/>
        <end position="504"/>
    </location>
</feature>
<feature type="transmembrane region" description="Helical" evidence="6">
    <location>
        <begin position="337"/>
        <end position="360"/>
    </location>
</feature>
<dbReference type="PANTHER" id="PTHR35007">
    <property type="entry name" value="INTEGRAL MEMBRANE PROTEIN-RELATED"/>
    <property type="match status" value="1"/>
</dbReference>
<evidence type="ECO:0000259" key="7">
    <source>
        <dbReference type="Pfam" id="PF00482"/>
    </source>
</evidence>
<evidence type="ECO:0000256" key="4">
    <source>
        <dbReference type="ARBA" id="ARBA00022989"/>
    </source>
</evidence>
<dbReference type="Proteomes" id="UP000586093">
    <property type="component" value="Unassembled WGS sequence"/>
</dbReference>
<keyword evidence="9" id="KW-1185">Reference proteome</keyword>
<reference evidence="8 9" key="1">
    <citation type="submission" date="2020-08" db="EMBL/GenBank/DDBJ databases">
        <title>Aquariorum lacteus gen. nov., sp. nov., a new member of the family Comamonadaceae, isolated from freshwater aquarium.</title>
        <authorList>
            <person name="Chun S.-J."/>
        </authorList>
    </citation>
    <scope>NUCLEOTIDE SEQUENCE [LARGE SCALE GENOMIC DNA]</scope>
    <source>
        <strain evidence="8 9">SJAQ100</strain>
    </source>
</reference>
<dbReference type="PANTHER" id="PTHR35007:SF1">
    <property type="entry name" value="PILUS ASSEMBLY PROTEIN"/>
    <property type="match status" value="1"/>
</dbReference>
<dbReference type="InterPro" id="IPR018076">
    <property type="entry name" value="T2SS_GspF_dom"/>
</dbReference>
<dbReference type="Gene3D" id="1.20.81.30">
    <property type="entry name" value="Type II secretion system (T2SS), domain F"/>
    <property type="match status" value="1"/>
</dbReference>
<dbReference type="AlphaFoldDB" id="A0A839HFY5"/>
<sequence length="525" mass="57739">MIELLIGLLLLLALALLALVGIDRRREQRLRERLADRILDTATGEDDSLWRDAADLLQVARMQALLAQSPVMRRLSEALIRGNVALGFGQVLSLLLGLAGAGAGLGYGLGRHLGFGLAGGLVLPLLLWVGLMLRAERRIARRERQLPSFCTQMLSALRTGSTPLSALQAAARTAPEPLGRSLRELIDALQLGVQPASAWRDWAQRCGGDHARVLATGIRLKWEAGGQMSSMLEHILESMVARERMLLRVGTLTAQAKMGSYVLSLLPLAFMLFSWKVNPRIFDFMLADPIGRAALWIGAGLVEYRVTQWINSTSGRLGLSVLGGLIGYGISRLTGRTLNASIGVVLASAVASVGLSYLSLTRRRQRRERAIRKALPDVLEMLAAIMEGGTAFDAALQHIVREADLSHPLYLELSITLEAMRRGRRRHEALRLLAARVNLPQVAEIVAGLTQADQTGSSTADVLRHHAKMLFREYEAEVQRRAERLPIKMMFPMMFTIMPAMLIVTGFPSFLRLYRVLESIFAGRA</sequence>
<feature type="domain" description="Type II secretion system protein GspF" evidence="7">
    <location>
        <begin position="149"/>
        <end position="273"/>
    </location>
</feature>
<evidence type="ECO:0000256" key="2">
    <source>
        <dbReference type="ARBA" id="ARBA00022475"/>
    </source>
</evidence>
<dbReference type="Pfam" id="PF00482">
    <property type="entry name" value="T2SSF"/>
    <property type="match status" value="2"/>
</dbReference>
<dbReference type="EMBL" id="JACIVI010000001">
    <property type="protein sequence ID" value="MBB1160423.1"/>
    <property type="molecule type" value="Genomic_DNA"/>
</dbReference>
<dbReference type="RefSeq" id="WP_182660373.1">
    <property type="nucleotide sequence ID" value="NZ_JACIVI010000001.1"/>
</dbReference>
<evidence type="ECO:0000256" key="3">
    <source>
        <dbReference type="ARBA" id="ARBA00022692"/>
    </source>
</evidence>
<comment type="subcellular location">
    <subcellularLocation>
        <location evidence="1">Cell membrane</location>
        <topology evidence="1">Multi-pass membrane protein</topology>
    </subcellularLocation>
</comment>
<protein>
    <submittedName>
        <fullName evidence="8">Type II secretion system F family protein</fullName>
    </submittedName>
</protein>
<evidence type="ECO:0000256" key="1">
    <source>
        <dbReference type="ARBA" id="ARBA00004651"/>
    </source>
</evidence>
<feature type="transmembrane region" description="Helical" evidence="6">
    <location>
        <begin position="258"/>
        <end position="275"/>
    </location>
</feature>
<dbReference type="InterPro" id="IPR042094">
    <property type="entry name" value="T2SS_GspF_sf"/>
</dbReference>
<feature type="transmembrane region" description="Helical" evidence="6">
    <location>
        <begin position="6"/>
        <end position="23"/>
    </location>
</feature>
<evidence type="ECO:0000313" key="9">
    <source>
        <dbReference type="Proteomes" id="UP000586093"/>
    </source>
</evidence>
<keyword evidence="5 6" id="KW-0472">Membrane</keyword>
<accession>A0A839HFY5</accession>
<keyword evidence="3 6" id="KW-0812">Transmembrane</keyword>
<feature type="transmembrane region" description="Helical" evidence="6">
    <location>
        <begin position="489"/>
        <end position="511"/>
    </location>
</feature>
<keyword evidence="2" id="KW-1003">Cell membrane</keyword>
<evidence type="ECO:0000256" key="6">
    <source>
        <dbReference type="SAM" id="Phobius"/>
    </source>
</evidence>
<gene>
    <name evidence="8" type="ORF">H4F90_00310</name>
</gene>
<evidence type="ECO:0000313" key="8">
    <source>
        <dbReference type="EMBL" id="MBB1160423.1"/>
    </source>
</evidence>
<name>A0A839HFY5_9BURK</name>
<comment type="caution">
    <text evidence="8">The sequence shown here is derived from an EMBL/GenBank/DDBJ whole genome shotgun (WGS) entry which is preliminary data.</text>
</comment>
<dbReference type="GO" id="GO:0005886">
    <property type="term" value="C:plasma membrane"/>
    <property type="evidence" value="ECO:0007669"/>
    <property type="project" value="UniProtKB-SubCell"/>
</dbReference>
<keyword evidence="4 6" id="KW-1133">Transmembrane helix</keyword>
<proteinExistence type="predicted"/>